<protein>
    <submittedName>
        <fullName evidence="3">Thioesterase domain-containing protein</fullName>
    </submittedName>
</protein>
<sequence>MTTLVQPALNPSLPQYEPWFCRSMLQSAPVRLFCFPFAGGNATTFLSWQAHLGPQIELCAIQPPARGARLLEPPLDTMPALLDALLPAITPKLDRPFAFFGHSLGGLVAFELARALRRQGLPLPDSLWISGTEGPQTRQLRDTLHTLPDAGLIAALRDYNGTPAALLEDAELMALVLPGVRGDFAVAERYAYQQEAPLDLPIHLLLADADPWVDAERASGWARESSRPLQTDTYAGDHFFIQPHMAAITARLRQALTKHEVALP</sequence>
<dbReference type="SUPFAM" id="SSF53474">
    <property type="entry name" value="alpha/beta-Hydrolases"/>
    <property type="match status" value="1"/>
</dbReference>
<dbReference type="Proteomes" id="UP001172778">
    <property type="component" value="Unassembled WGS sequence"/>
</dbReference>
<dbReference type="Pfam" id="PF00975">
    <property type="entry name" value="Thioesterase"/>
    <property type="match status" value="1"/>
</dbReference>
<dbReference type="RefSeq" id="WP_284102343.1">
    <property type="nucleotide sequence ID" value="NZ_JARRAF010000029.1"/>
</dbReference>
<dbReference type="PANTHER" id="PTHR11487">
    <property type="entry name" value="THIOESTERASE"/>
    <property type="match status" value="1"/>
</dbReference>
<comment type="similarity">
    <text evidence="1">Belongs to the thioesterase family.</text>
</comment>
<evidence type="ECO:0000313" key="4">
    <source>
        <dbReference type="Proteomes" id="UP001172778"/>
    </source>
</evidence>
<dbReference type="InterPro" id="IPR029058">
    <property type="entry name" value="AB_hydrolase_fold"/>
</dbReference>
<accession>A0ABT7E132</accession>
<feature type="domain" description="Thioesterase" evidence="2">
    <location>
        <begin position="31"/>
        <end position="248"/>
    </location>
</feature>
<evidence type="ECO:0000256" key="1">
    <source>
        <dbReference type="ARBA" id="ARBA00007169"/>
    </source>
</evidence>
<name>A0ABT7E132_9NEIS</name>
<reference evidence="3" key="1">
    <citation type="submission" date="2023-03" db="EMBL/GenBank/DDBJ databases">
        <title>Chitinimonas shenzhenensis gen. nov., sp. nov., a novel member of family Burkholderiaceae isolated from activated sludge collected in Shen Zhen, China.</title>
        <authorList>
            <person name="Wang X."/>
        </authorList>
    </citation>
    <scope>NUCLEOTIDE SEQUENCE</scope>
    <source>
        <strain evidence="3">DQS-5</strain>
    </source>
</reference>
<dbReference type="Gene3D" id="3.40.50.1820">
    <property type="entry name" value="alpha/beta hydrolase"/>
    <property type="match status" value="1"/>
</dbReference>
<evidence type="ECO:0000259" key="2">
    <source>
        <dbReference type="Pfam" id="PF00975"/>
    </source>
</evidence>
<gene>
    <name evidence="3" type="ORF">PZA18_18450</name>
</gene>
<evidence type="ECO:0000313" key="3">
    <source>
        <dbReference type="EMBL" id="MDK2126028.1"/>
    </source>
</evidence>
<comment type="caution">
    <text evidence="3">The sequence shown here is derived from an EMBL/GenBank/DDBJ whole genome shotgun (WGS) entry which is preliminary data.</text>
</comment>
<dbReference type="InterPro" id="IPR001031">
    <property type="entry name" value="Thioesterase"/>
</dbReference>
<keyword evidence="4" id="KW-1185">Reference proteome</keyword>
<dbReference type="PANTHER" id="PTHR11487:SF0">
    <property type="entry name" value="S-ACYL FATTY ACID SYNTHASE THIOESTERASE, MEDIUM CHAIN"/>
    <property type="match status" value="1"/>
</dbReference>
<organism evidence="3 4">
    <name type="scientific">Parachitinimonas caeni</name>
    <dbReference type="NCBI Taxonomy" id="3031301"/>
    <lineage>
        <taxon>Bacteria</taxon>
        <taxon>Pseudomonadati</taxon>
        <taxon>Pseudomonadota</taxon>
        <taxon>Betaproteobacteria</taxon>
        <taxon>Neisseriales</taxon>
        <taxon>Chitinibacteraceae</taxon>
        <taxon>Parachitinimonas</taxon>
    </lineage>
</organism>
<dbReference type="EMBL" id="JARRAF010000029">
    <property type="protein sequence ID" value="MDK2126028.1"/>
    <property type="molecule type" value="Genomic_DNA"/>
</dbReference>
<dbReference type="InterPro" id="IPR012223">
    <property type="entry name" value="TEII"/>
</dbReference>
<proteinExistence type="inferred from homology"/>